<dbReference type="PANTHER" id="PTHR45638">
    <property type="entry name" value="CYCLIC NUCLEOTIDE-GATED CATION CHANNEL SUBUNIT A"/>
    <property type="match status" value="1"/>
</dbReference>
<dbReference type="AlphaFoldDB" id="A0A0R3T1Y3"/>
<protein>
    <submittedName>
        <fullName evidence="10">Ion_trans domain-containing protein</fullName>
    </submittedName>
</protein>
<feature type="region of interest" description="Disordered" evidence="5">
    <location>
        <begin position="169"/>
        <end position="199"/>
    </location>
</feature>
<sequence>MHRNNPPKRHSDSERLRKYSEILLPRAVSHTLKRPHCEFSSFEMSRDENHKSSHDSLLHTLRRPNPVISEEREDPPSISVQSAVANKSWRKLRKAILLKSSTLIADRKESNNVNSNDDFLDYFSTFKRPSQNSYCARRSIGSRNDTINQKSSLVDDQFFFEGFNKLSDPQPSCDEKEPTHDSSSPPETQKHSLRIFRNPDKELEVKVPSSKLLHIYQPQTKHNASSSKESVSIQIEEWGGLEDDCLPDVKPSQYKPKYPWWHHLRFLKYCLPKRARFAKSSNISDANTSANDNNINHIRNTHFICNPQGKFMFIWLGIVAMATVYNLWTAILRQAFHEVQKGRTALWIGLDGIADLIYLADIMVQFRTSYLEKGLVVKDTRKIATRYLWSRNFASDSLALIPLDLFQLVIGIHPLLRFPRFLKCFRAWHWKIMVENRTTFPNSWRVLTLTHILFLGCHWFASIYYILSESTQFQDPWGYPAPVTPELQSLLRKYLQCFYWATVTLTTIGDINDPSVTFQ</sequence>
<evidence type="ECO:0000313" key="9">
    <source>
        <dbReference type="Proteomes" id="UP000278807"/>
    </source>
</evidence>
<evidence type="ECO:0000313" key="10">
    <source>
        <dbReference type="WBParaSite" id="HNAJ_0000091501-mRNA-1"/>
    </source>
</evidence>
<keyword evidence="4 6" id="KW-0472">Membrane</keyword>
<dbReference type="Gene3D" id="1.10.287.70">
    <property type="match status" value="1"/>
</dbReference>
<organism evidence="10">
    <name type="scientific">Rodentolepis nana</name>
    <name type="common">Dwarf tapeworm</name>
    <name type="synonym">Hymenolepis nana</name>
    <dbReference type="NCBI Taxonomy" id="102285"/>
    <lineage>
        <taxon>Eukaryota</taxon>
        <taxon>Metazoa</taxon>
        <taxon>Spiralia</taxon>
        <taxon>Lophotrochozoa</taxon>
        <taxon>Platyhelminthes</taxon>
        <taxon>Cestoda</taxon>
        <taxon>Eucestoda</taxon>
        <taxon>Cyclophyllidea</taxon>
        <taxon>Hymenolepididae</taxon>
        <taxon>Rodentolepis</taxon>
    </lineage>
</organism>
<dbReference type="GO" id="GO:0044877">
    <property type="term" value="F:protein-containing complex binding"/>
    <property type="evidence" value="ECO:0007669"/>
    <property type="project" value="TreeGrafter"/>
</dbReference>
<evidence type="ECO:0000256" key="6">
    <source>
        <dbReference type="SAM" id="Phobius"/>
    </source>
</evidence>
<evidence type="ECO:0000256" key="4">
    <source>
        <dbReference type="ARBA" id="ARBA00023136"/>
    </source>
</evidence>
<evidence type="ECO:0000256" key="3">
    <source>
        <dbReference type="ARBA" id="ARBA00022989"/>
    </source>
</evidence>
<feature type="transmembrane region" description="Helical" evidence="6">
    <location>
        <begin position="312"/>
        <end position="332"/>
    </location>
</feature>
<keyword evidence="9" id="KW-1185">Reference proteome</keyword>
<name>A0A0R3T1Y3_RODNA</name>
<dbReference type="Pfam" id="PF00520">
    <property type="entry name" value="Ion_trans"/>
    <property type="match status" value="1"/>
</dbReference>
<keyword evidence="2 6" id="KW-0812">Transmembrane</keyword>
<evidence type="ECO:0000256" key="2">
    <source>
        <dbReference type="ARBA" id="ARBA00022692"/>
    </source>
</evidence>
<dbReference type="EMBL" id="UZAE01000305">
    <property type="protein sequence ID" value="VDN96774.1"/>
    <property type="molecule type" value="Genomic_DNA"/>
</dbReference>
<dbReference type="STRING" id="102285.A0A0R3T1Y3"/>
<evidence type="ECO:0000256" key="1">
    <source>
        <dbReference type="ARBA" id="ARBA00004141"/>
    </source>
</evidence>
<accession>A0A0R3T1Y3</accession>
<gene>
    <name evidence="8" type="ORF">HNAJ_LOCUS915</name>
</gene>
<evidence type="ECO:0000259" key="7">
    <source>
        <dbReference type="Pfam" id="PF00520"/>
    </source>
</evidence>
<dbReference type="GO" id="GO:0005221">
    <property type="term" value="F:intracellularly cyclic nucleotide-activated monoatomic cation channel activity"/>
    <property type="evidence" value="ECO:0007669"/>
    <property type="project" value="InterPro"/>
</dbReference>
<dbReference type="WBParaSite" id="HNAJ_0000091501-mRNA-1">
    <property type="protein sequence ID" value="HNAJ_0000091501-mRNA-1"/>
    <property type="gene ID" value="HNAJ_0000091501"/>
</dbReference>
<feature type="domain" description="Ion transport" evidence="7">
    <location>
        <begin position="314"/>
        <end position="509"/>
    </location>
</feature>
<comment type="subcellular location">
    <subcellularLocation>
        <location evidence="1">Membrane</location>
        <topology evidence="1">Multi-pass membrane protein</topology>
    </subcellularLocation>
</comment>
<reference evidence="10" key="1">
    <citation type="submission" date="2017-02" db="UniProtKB">
        <authorList>
            <consortium name="WormBaseParasite"/>
        </authorList>
    </citation>
    <scope>IDENTIFICATION</scope>
</reference>
<dbReference type="Proteomes" id="UP000278807">
    <property type="component" value="Unassembled WGS sequence"/>
</dbReference>
<evidence type="ECO:0000313" key="8">
    <source>
        <dbReference type="EMBL" id="VDN96774.1"/>
    </source>
</evidence>
<dbReference type="OrthoDB" id="421226at2759"/>
<dbReference type="GO" id="GO:0016020">
    <property type="term" value="C:membrane"/>
    <property type="evidence" value="ECO:0007669"/>
    <property type="project" value="UniProtKB-SubCell"/>
</dbReference>
<keyword evidence="3 6" id="KW-1133">Transmembrane helix</keyword>
<proteinExistence type="predicted"/>
<feature type="transmembrane region" description="Helical" evidence="6">
    <location>
        <begin position="446"/>
        <end position="467"/>
    </location>
</feature>
<dbReference type="InterPro" id="IPR005821">
    <property type="entry name" value="Ion_trans_dom"/>
</dbReference>
<reference evidence="8 9" key="2">
    <citation type="submission" date="2018-11" db="EMBL/GenBank/DDBJ databases">
        <authorList>
            <consortium name="Pathogen Informatics"/>
        </authorList>
    </citation>
    <scope>NUCLEOTIDE SEQUENCE [LARGE SCALE GENOMIC DNA]</scope>
</reference>
<evidence type="ECO:0000256" key="5">
    <source>
        <dbReference type="SAM" id="MobiDB-lite"/>
    </source>
</evidence>
<dbReference type="SUPFAM" id="SSF81324">
    <property type="entry name" value="Voltage-gated potassium channels"/>
    <property type="match status" value="1"/>
</dbReference>
<dbReference type="InterPro" id="IPR050866">
    <property type="entry name" value="CNG_cation_channel"/>
</dbReference>
<dbReference type="PANTHER" id="PTHR45638:SF7">
    <property type="entry name" value="CYCLIC NUCLEOTIDE-GATED ION CHANNEL-LIKE, ISOFORM E"/>
    <property type="match status" value="1"/>
</dbReference>